<keyword evidence="2" id="KW-1133">Transmembrane helix</keyword>
<gene>
    <name evidence="3" type="ORF">KM029_11375</name>
</gene>
<feature type="transmembrane region" description="Helical" evidence="2">
    <location>
        <begin position="39"/>
        <end position="56"/>
    </location>
</feature>
<evidence type="ECO:0000313" key="3">
    <source>
        <dbReference type="EMBL" id="QWG05968.1"/>
    </source>
</evidence>
<accession>A0ABX8GQW9</accession>
<evidence type="ECO:0000256" key="1">
    <source>
        <dbReference type="SAM" id="MobiDB-lite"/>
    </source>
</evidence>
<dbReference type="Proteomes" id="UP000682802">
    <property type="component" value="Chromosome 1"/>
</dbReference>
<name>A0ABX8GQW9_9BACT</name>
<dbReference type="EMBL" id="CP076128">
    <property type="protein sequence ID" value="QWG05968.1"/>
    <property type="molecule type" value="Genomic_DNA"/>
</dbReference>
<evidence type="ECO:0000313" key="4">
    <source>
        <dbReference type="Proteomes" id="UP000682802"/>
    </source>
</evidence>
<feature type="region of interest" description="Disordered" evidence="1">
    <location>
        <begin position="1"/>
        <end position="32"/>
    </location>
</feature>
<keyword evidence="4" id="KW-1185">Reference proteome</keyword>
<feature type="compositionally biased region" description="Basic and acidic residues" evidence="1">
    <location>
        <begin position="14"/>
        <end position="32"/>
    </location>
</feature>
<evidence type="ECO:0000256" key="2">
    <source>
        <dbReference type="SAM" id="Phobius"/>
    </source>
</evidence>
<organism evidence="3 4">
    <name type="scientific">Flammeovirga kamogawensis</name>
    <dbReference type="NCBI Taxonomy" id="373891"/>
    <lineage>
        <taxon>Bacteria</taxon>
        <taxon>Pseudomonadati</taxon>
        <taxon>Bacteroidota</taxon>
        <taxon>Cytophagia</taxon>
        <taxon>Cytophagales</taxon>
        <taxon>Flammeovirgaceae</taxon>
        <taxon>Flammeovirga</taxon>
    </lineage>
</organism>
<keyword evidence="2" id="KW-0812">Transmembrane</keyword>
<dbReference type="RefSeq" id="WP_144073398.1">
    <property type="nucleotide sequence ID" value="NZ_CP076128.1"/>
</dbReference>
<sequence length="610" mass="69526">MEEDLESQLENTQEEQKSNEMKDTFDNEDKPPKKGNKKIIFLALFLLLIGGFGWWTQSLPKTQLWQSLPSGAGIIVGSSDIFTTWKSIHDSEWNTSFANSLSNTKQKIWDSPIGSNSILHFLLSDYPLLSGVYQTEKDGRAKIVVVDLGWKSKLTDHLRFLLGKKFTLEQEVLSDKQNMTVLKRGNAVYGVYYVYNNLLIFSTHQTLAKRAFESMENGGELLELSEKNFTDDALLEVWMNPNAVYSLSEEYFVEPQLSLQGIGRIMGFQHWIWTKTATGLTADIETSQRAFSLEPVWWMWSATSSSKELLSVIPEDITMASHWGMSSKIGERRAALLRANVAPWKPLEDRLGITIKEDFDSWVSDEAAWIKLLPSNLKGKDGEVMLLKTNNPALASEKLRTLNLKVESMTLERFSELKYRGFAIGYLGVEDLLPRIYGEAFDRIKRPYYTVLGNAVAFSNHPLSLKRMIDAKLEKRTIDLDETTIPKSAMYFWGKGDALYQDLPLWIDKDGLSKLKTSEDLFSNVKSFEGVFSPRAKYLKASYFNITYGDKAENKVAFKKQLRKQQALDEREMNAYLDGVEMPQSKAFKIASPLKSDVDNMIKVKQNINQ</sequence>
<protein>
    <submittedName>
        <fullName evidence="3">DUF3352 domain-containing protein</fullName>
    </submittedName>
</protein>
<proteinExistence type="predicted"/>
<reference evidence="3 4" key="1">
    <citation type="submission" date="2021-05" db="EMBL/GenBank/DDBJ databases">
        <title>Comparative genomic studies on the polysaccharide-degrading batcterial strains of the Flammeovirga genus.</title>
        <authorList>
            <person name="Zewei F."/>
            <person name="Zheng Z."/>
            <person name="Yu L."/>
            <person name="Ruyue G."/>
            <person name="Yanhong M."/>
            <person name="Yuanyuan C."/>
            <person name="Jingyan G."/>
            <person name="Wenjun H."/>
        </authorList>
    </citation>
    <scope>NUCLEOTIDE SEQUENCE [LARGE SCALE GENOMIC DNA]</scope>
    <source>
        <strain evidence="3 4">YS10</strain>
    </source>
</reference>
<keyword evidence="2" id="KW-0472">Membrane</keyword>